<keyword evidence="4" id="KW-0540">Nuclease</keyword>
<keyword evidence="4" id="KW-0255">Endonuclease</keyword>
<feature type="domain" description="GIY-YIG" evidence="3">
    <location>
        <begin position="2"/>
        <end position="93"/>
    </location>
</feature>
<keyword evidence="4" id="KW-0378">Hydrolase</keyword>
<protein>
    <submittedName>
        <fullName evidence="4">GIY-YIG endonuclease</fullName>
    </submittedName>
</protein>
<comment type="cofactor">
    <cofactor evidence="1">
        <name>Mg(2+)</name>
        <dbReference type="ChEBI" id="CHEBI:18420"/>
    </cofactor>
</comment>
<dbReference type="SMART" id="SM00465">
    <property type="entry name" value="GIYc"/>
    <property type="match status" value="1"/>
</dbReference>
<accession>A0A2H5BN84</accession>
<dbReference type="EMBL" id="MG428990">
    <property type="protein sequence ID" value="AUG87764.1"/>
    <property type="molecule type" value="Genomic_DNA"/>
</dbReference>
<evidence type="ECO:0000256" key="1">
    <source>
        <dbReference type="ARBA" id="ARBA00001946"/>
    </source>
</evidence>
<organism evidence="4 5">
    <name type="scientific">Klebsiella phage Menlow</name>
    <dbReference type="NCBI Taxonomy" id="2054273"/>
    <lineage>
        <taxon>Viruses</taxon>
        <taxon>Duplodnaviria</taxon>
        <taxon>Heunggongvirae</taxon>
        <taxon>Uroviricota</taxon>
        <taxon>Caudoviricetes</taxon>
        <taxon>Pantevenvirales</taxon>
        <taxon>Ackermannviridae</taxon>
        <taxon>Taipeivirus</taxon>
        <taxon>Taipeivirus menlow</taxon>
    </lineage>
</organism>
<dbReference type="SUPFAM" id="SSF64496">
    <property type="entry name" value="DNA-binding domain of intron-encoded endonucleases"/>
    <property type="match status" value="1"/>
</dbReference>
<dbReference type="Proteomes" id="UP000241701">
    <property type="component" value="Segment"/>
</dbReference>
<evidence type="ECO:0000313" key="5">
    <source>
        <dbReference type="Proteomes" id="UP000241701"/>
    </source>
</evidence>
<evidence type="ECO:0000259" key="3">
    <source>
        <dbReference type="SMART" id="SM00465"/>
    </source>
</evidence>
<dbReference type="SUPFAM" id="SSF82771">
    <property type="entry name" value="GIY-YIG endonuclease"/>
    <property type="match status" value="1"/>
</dbReference>
<gene>
    <name evidence="4" type="ORF">CPT_Menlow_063</name>
</gene>
<dbReference type="NCBIfam" id="TIGR01453">
    <property type="entry name" value="grpIintron_endo"/>
    <property type="match status" value="1"/>
</dbReference>
<dbReference type="InterPro" id="IPR006350">
    <property type="entry name" value="Intron_endoG1"/>
</dbReference>
<proteinExistence type="predicted"/>
<dbReference type="InterPro" id="IPR000305">
    <property type="entry name" value="GIY-YIG_endonuc"/>
</dbReference>
<dbReference type="InterPro" id="IPR035901">
    <property type="entry name" value="GIY-YIG_endonuc_sf"/>
</dbReference>
<evidence type="ECO:0000256" key="2">
    <source>
        <dbReference type="ARBA" id="ARBA00022842"/>
    </source>
</evidence>
<keyword evidence="2" id="KW-0460">Magnesium</keyword>
<dbReference type="Gene3D" id="3.40.1440.10">
    <property type="entry name" value="GIY-YIG endonuclease"/>
    <property type="match status" value="1"/>
</dbReference>
<sequence>MITSAYKIQNKITGMVYIGVSDDPHSRWNAHITSAFRYNEPTELYQSMRKYGIDAFDFQVIAQTDIVHKWELEKLLIEQYDSFNCGYNMTLGGNDRSNLKGTAPARIISTGEHIGQVPLTDPRWEYEIESVFRGKTNSEETRQKLSQKRRGTVDGKDNYNAKRFLLISPEGNEYETYGNLKKFCLEMGLSYSTINNYINSGPVPEVGIFQRKNATTARLNTTGWQLIRIV</sequence>
<evidence type="ECO:0000313" key="4">
    <source>
        <dbReference type="EMBL" id="AUG87764.1"/>
    </source>
</evidence>
<keyword evidence="5" id="KW-1185">Reference proteome</keyword>
<name>A0A2H5BN84_9CAUD</name>
<reference evidence="5" key="1">
    <citation type="submission" date="2017-11" db="EMBL/GenBank/DDBJ databases">
        <title>Complete Genome of Klebsiella pneumoniae Myophage Menlow.</title>
        <authorList>
            <person name="Newkirk H.N."/>
            <person name="Lessor L."/>
            <person name="Liu M."/>
        </authorList>
    </citation>
    <scope>NUCLEOTIDE SEQUENCE [LARGE SCALE GENOMIC DNA]</scope>
</reference>
<dbReference type="GO" id="GO:0004519">
    <property type="term" value="F:endonuclease activity"/>
    <property type="evidence" value="ECO:0007669"/>
    <property type="project" value="UniProtKB-KW"/>
</dbReference>